<sequence length="165" mass="18715">MDHMMEQNAEWILLAVAAALCILFIIIVLTLWVKLGKLRKLYMKMLGGEPSSNLEELLIRIQEQLKVDSERLKEHDQAIERINQKLRKMKGNAAVIRYSAFSQQGNNLSFSMAIVDEESSGVVLSGIHTREESYVYAKPVVNGQSEYALSPEEKEALHQALIKKD</sequence>
<keyword evidence="2" id="KW-0812">Transmembrane</keyword>
<dbReference type="RefSeq" id="WP_379891256.1">
    <property type="nucleotide sequence ID" value="NZ_CBCSCT010000037.1"/>
</dbReference>
<evidence type="ECO:0000256" key="1">
    <source>
        <dbReference type="SAM" id="Coils"/>
    </source>
</evidence>
<keyword evidence="2" id="KW-0472">Membrane</keyword>
<keyword evidence="2" id="KW-1133">Transmembrane helix</keyword>
<dbReference type="Proteomes" id="UP001596250">
    <property type="component" value="Unassembled WGS sequence"/>
</dbReference>
<comment type="caution">
    <text evidence="3">The sequence shown here is derived from an EMBL/GenBank/DDBJ whole genome shotgun (WGS) entry which is preliminary data.</text>
</comment>
<name>A0ABW1IJ40_9BACL</name>
<keyword evidence="4" id="KW-1185">Reference proteome</keyword>
<evidence type="ECO:0000313" key="4">
    <source>
        <dbReference type="Proteomes" id="UP001596250"/>
    </source>
</evidence>
<keyword evidence="1" id="KW-0175">Coiled coil</keyword>
<dbReference type="Pfam" id="PF14584">
    <property type="entry name" value="DUF4446"/>
    <property type="match status" value="1"/>
</dbReference>
<protein>
    <submittedName>
        <fullName evidence="3">DUF4446 family protein</fullName>
    </submittedName>
</protein>
<dbReference type="InterPro" id="IPR027981">
    <property type="entry name" value="DUF4446"/>
</dbReference>
<reference evidence="4" key="1">
    <citation type="journal article" date="2019" name="Int. J. Syst. Evol. Microbiol.">
        <title>The Global Catalogue of Microorganisms (GCM) 10K type strain sequencing project: providing services to taxonomists for standard genome sequencing and annotation.</title>
        <authorList>
            <consortium name="The Broad Institute Genomics Platform"/>
            <consortium name="The Broad Institute Genome Sequencing Center for Infectious Disease"/>
            <person name="Wu L."/>
            <person name="Ma J."/>
        </authorList>
    </citation>
    <scope>NUCLEOTIDE SEQUENCE [LARGE SCALE GENOMIC DNA]</scope>
    <source>
        <strain evidence="4">CCM 8749</strain>
    </source>
</reference>
<evidence type="ECO:0000313" key="3">
    <source>
        <dbReference type="EMBL" id="MFC5984916.1"/>
    </source>
</evidence>
<proteinExistence type="predicted"/>
<dbReference type="EMBL" id="JBHSQV010000001">
    <property type="protein sequence ID" value="MFC5984916.1"/>
    <property type="molecule type" value="Genomic_DNA"/>
</dbReference>
<gene>
    <name evidence="3" type="ORF">ACFPXP_00140</name>
</gene>
<evidence type="ECO:0000256" key="2">
    <source>
        <dbReference type="SAM" id="Phobius"/>
    </source>
</evidence>
<feature type="transmembrane region" description="Helical" evidence="2">
    <location>
        <begin position="12"/>
        <end position="35"/>
    </location>
</feature>
<organism evidence="3 4">
    <name type="scientific">Marinicrinis lubricantis</name>
    <dbReference type="NCBI Taxonomy" id="2086470"/>
    <lineage>
        <taxon>Bacteria</taxon>
        <taxon>Bacillati</taxon>
        <taxon>Bacillota</taxon>
        <taxon>Bacilli</taxon>
        <taxon>Bacillales</taxon>
        <taxon>Paenibacillaceae</taxon>
    </lineage>
</organism>
<accession>A0ABW1IJ40</accession>
<feature type="coiled-coil region" evidence="1">
    <location>
        <begin position="65"/>
        <end position="92"/>
    </location>
</feature>